<dbReference type="PANTHER" id="PTHR21237:SF23">
    <property type="entry name" value="GRPE PROTEIN HOMOLOG, MITOCHONDRIAL"/>
    <property type="match status" value="1"/>
</dbReference>
<dbReference type="GO" id="GO:0006457">
    <property type="term" value="P:protein folding"/>
    <property type="evidence" value="ECO:0007669"/>
    <property type="project" value="InterPro"/>
</dbReference>
<comment type="subcellular location">
    <subcellularLocation>
        <location evidence="4">Cytoplasm</location>
    </subcellularLocation>
</comment>
<dbReference type="PROSITE" id="PS01071">
    <property type="entry name" value="GRPE"/>
    <property type="match status" value="1"/>
</dbReference>
<name>A0A4D6YB43_9GAMM</name>
<gene>
    <name evidence="4" type="primary">grpE</name>
    <name evidence="8" type="ORF">D9V77_01265</name>
</gene>
<proteinExistence type="inferred from homology"/>
<dbReference type="Proteomes" id="UP000298585">
    <property type="component" value="Chromosome"/>
</dbReference>
<dbReference type="Pfam" id="PF01025">
    <property type="entry name" value="GrpE"/>
    <property type="match status" value="1"/>
</dbReference>
<dbReference type="RefSeq" id="WP_158338304.1">
    <property type="nucleotide sequence ID" value="NZ_CP034855.1"/>
</dbReference>
<comment type="function">
    <text evidence="4 5">Participates actively in the response to hyperosmotic and heat shock by preventing the aggregation of stress-denatured proteins, in association with DnaK and GrpE. It is the nucleotide exchange factor for DnaK and may function as a thermosensor. Unfolded proteins bind initially to DnaJ; upon interaction with the DnaJ-bound protein, DnaK hydrolyzes its bound ATP, resulting in the formation of a stable complex. GrpE releases ADP from DnaK; ATP binding to DnaK triggers the release of the substrate protein, thus completing the reaction cycle. Several rounds of ATP-dependent interactions between DnaJ, DnaK and GrpE are required for fully efficient folding.</text>
</comment>
<dbReference type="GO" id="GO:0051082">
    <property type="term" value="F:unfolded protein binding"/>
    <property type="evidence" value="ECO:0007669"/>
    <property type="project" value="TreeGrafter"/>
</dbReference>
<dbReference type="GO" id="GO:0000774">
    <property type="term" value="F:adenyl-nucleotide exchange factor activity"/>
    <property type="evidence" value="ECO:0007669"/>
    <property type="project" value="InterPro"/>
</dbReference>
<keyword evidence="3 4" id="KW-0143">Chaperone</keyword>
<evidence type="ECO:0000313" key="9">
    <source>
        <dbReference type="Proteomes" id="UP000298585"/>
    </source>
</evidence>
<dbReference type="AlphaFoldDB" id="A0A4D6YB43"/>
<evidence type="ECO:0000256" key="4">
    <source>
        <dbReference type="HAMAP-Rule" id="MF_01151"/>
    </source>
</evidence>
<dbReference type="GO" id="GO:0042803">
    <property type="term" value="F:protein homodimerization activity"/>
    <property type="evidence" value="ECO:0007669"/>
    <property type="project" value="InterPro"/>
</dbReference>
<evidence type="ECO:0000256" key="5">
    <source>
        <dbReference type="RuleBase" id="RU000639"/>
    </source>
</evidence>
<comment type="similarity">
    <text evidence="1 4 6">Belongs to the GrpE family.</text>
</comment>
<evidence type="ECO:0000256" key="2">
    <source>
        <dbReference type="ARBA" id="ARBA00023016"/>
    </source>
</evidence>
<sequence>MINTEEKKVEKIIDNNQDQKINNEEHENNNLINKNLTNFLEIQLKESQEKIIEKETSTEKEIISVYNRLNKEIEKSIKFSLEKLIIEFLPIFDNIERALNLIETTESKENYIEILNKLKFISNLLKESFIMFNIKKIDDINIPFNPSIHQAMSVHYTDEIKSNQIVTVMQPGYVLHESRLLRPAMVIVSKKKK</sequence>
<evidence type="ECO:0000256" key="6">
    <source>
        <dbReference type="RuleBase" id="RU004478"/>
    </source>
</evidence>
<evidence type="ECO:0000256" key="3">
    <source>
        <dbReference type="ARBA" id="ARBA00023186"/>
    </source>
</evidence>
<feature type="coiled-coil region" evidence="7">
    <location>
        <begin position="2"/>
        <end position="29"/>
    </location>
</feature>
<reference evidence="8 9" key="1">
    <citation type="submission" date="2018-12" db="EMBL/GenBank/DDBJ databases">
        <authorList>
            <person name="Chong R.A."/>
        </authorList>
    </citation>
    <scope>NUCLEOTIDE SEQUENCE [LARGE SCALE GENOMIC DNA]</scope>
    <source>
        <strain evidence="8 9">Sav</strain>
    </source>
</reference>
<dbReference type="EMBL" id="CP034855">
    <property type="protein sequence ID" value="QCI25463.1"/>
    <property type="molecule type" value="Genomic_DNA"/>
</dbReference>
<dbReference type="HAMAP" id="MF_01151">
    <property type="entry name" value="GrpE"/>
    <property type="match status" value="1"/>
</dbReference>
<protein>
    <recommendedName>
        <fullName evidence="4 5">Protein GrpE</fullName>
    </recommendedName>
    <alternativeName>
        <fullName evidence="4">HSP-70 cofactor</fullName>
    </alternativeName>
</protein>
<dbReference type="Gene3D" id="2.30.22.10">
    <property type="entry name" value="Head domain of nucleotide exchange factor GrpE"/>
    <property type="match status" value="1"/>
</dbReference>
<dbReference type="SUPFAM" id="SSF51064">
    <property type="entry name" value="Head domain of nucleotide exchange factor GrpE"/>
    <property type="match status" value="1"/>
</dbReference>
<dbReference type="SUPFAM" id="SSF58014">
    <property type="entry name" value="Coiled-coil domain of nucleotide exchange factor GrpE"/>
    <property type="match status" value="1"/>
</dbReference>
<dbReference type="GO" id="GO:0051087">
    <property type="term" value="F:protein-folding chaperone binding"/>
    <property type="evidence" value="ECO:0007669"/>
    <property type="project" value="InterPro"/>
</dbReference>
<keyword evidence="7" id="KW-0175">Coiled coil</keyword>
<dbReference type="InterPro" id="IPR000740">
    <property type="entry name" value="GrpE"/>
</dbReference>
<dbReference type="OrthoDB" id="9789811at2"/>
<dbReference type="InterPro" id="IPR013805">
    <property type="entry name" value="GrpE_CC"/>
</dbReference>
<dbReference type="CDD" id="cd00446">
    <property type="entry name" value="GrpE"/>
    <property type="match status" value="1"/>
</dbReference>
<keyword evidence="2 4" id="KW-0346">Stress response</keyword>
<dbReference type="InterPro" id="IPR009012">
    <property type="entry name" value="GrpE_head"/>
</dbReference>
<dbReference type="PRINTS" id="PR00773">
    <property type="entry name" value="GRPEPROTEIN"/>
</dbReference>
<evidence type="ECO:0000256" key="1">
    <source>
        <dbReference type="ARBA" id="ARBA00009054"/>
    </source>
</evidence>
<keyword evidence="4" id="KW-0963">Cytoplasm</keyword>
<organism evidence="8 9">
    <name type="scientific">Buchnera aphidicola</name>
    <name type="common">Sitobion avenae</name>
    <dbReference type="NCBI Taxonomy" id="571428"/>
    <lineage>
        <taxon>Bacteria</taxon>
        <taxon>Pseudomonadati</taxon>
        <taxon>Pseudomonadota</taxon>
        <taxon>Gammaproteobacteria</taxon>
        <taxon>Enterobacterales</taxon>
        <taxon>Erwiniaceae</taxon>
        <taxon>Buchnera</taxon>
    </lineage>
</organism>
<accession>A0A4D6YB43</accession>
<evidence type="ECO:0000256" key="7">
    <source>
        <dbReference type="SAM" id="Coils"/>
    </source>
</evidence>
<evidence type="ECO:0000313" key="8">
    <source>
        <dbReference type="EMBL" id="QCI25463.1"/>
    </source>
</evidence>
<dbReference type="PANTHER" id="PTHR21237">
    <property type="entry name" value="GRPE PROTEIN"/>
    <property type="match status" value="1"/>
</dbReference>
<reference evidence="8 9" key="2">
    <citation type="submission" date="2019-05" db="EMBL/GenBank/DDBJ databases">
        <title>Genome evolution of the obligate endosymbiont Buchnera aphidicola.</title>
        <authorList>
            <person name="Moran N.A."/>
        </authorList>
    </citation>
    <scope>NUCLEOTIDE SEQUENCE [LARGE SCALE GENOMIC DNA]</scope>
    <source>
        <strain evidence="8 9">Sav</strain>
    </source>
</reference>
<dbReference type="GO" id="GO:0005829">
    <property type="term" value="C:cytosol"/>
    <property type="evidence" value="ECO:0007669"/>
    <property type="project" value="TreeGrafter"/>
</dbReference>
<dbReference type="Gene3D" id="3.90.20.20">
    <property type="match status" value="1"/>
</dbReference>
<comment type="subunit">
    <text evidence="4">Homodimer.</text>
</comment>